<proteinExistence type="predicted"/>
<accession>A0A0C2RUA9</accession>
<evidence type="ECO:0000313" key="3">
    <source>
        <dbReference type="Proteomes" id="UP000054549"/>
    </source>
</evidence>
<organism evidence="2 3">
    <name type="scientific">Amanita muscaria (strain Koide BX008)</name>
    <dbReference type="NCBI Taxonomy" id="946122"/>
    <lineage>
        <taxon>Eukaryota</taxon>
        <taxon>Fungi</taxon>
        <taxon>Dikarya</taxon>
        <taxon>Basidiomycota</taxon>
        <taxon>Agaricomycotina</taxon>
        <taxon>Agaricomycetes</taxon>
        <taxon>Agaricomycetidae</taxon>
        <taxon>Agaricales</taxon>
        <taxon>Pluteineae</taxon>
        <taxon>Amanitaceae</taxon>
        <taxon>Amanita</taxon>
    </lineage>
</organism>
<feature type="region of interest" description="Disordered" evidence="1">
    <location>
        <begin position="60"/>
        <end position="88"/>
    </location>
</feature>
<evidence type="ECO:0000313" key="2">
    <source>
        <dbReference type="EMBL" id="KIL53825.1"/>
    </source>
</evidence>
<dbReference type="Proteomes" id="UP000054549">
    <property type="component" value="Unassembled WGS sequence"/>
</dbReference>
<reference evidence="2 3" key="1">
    <citation type="submission" date="2014-04" db="EMBL/GenBank/DDBJ databases">
        <title>Evolutionary Origins and Diversification of the Mycorrhizal Mutualists.</title>
        <authorList>
            <consortium name="DOE Joint Genome Institute"/>
            <consortium name="Mycorrhizal Genomics Consortium"/>
            <person name="Kohler A."/>
            <person name="Kuo A."/>
            <person name="Nagy L.G."/>
            <person name="Floudas D."/>
            <person name="Copeland A."/>
            <person name="Barry K.W."/>
            <person name="Cichocki N."/>
            <person name="Veneault-Fourrey C."/>
            <person name="LaButti K."/>
            <person name="Lindquist E.A."/>
            <person name="Lipzen A."/>
            <person name="Lundell T."/>
            <person name="Morin E."/>
            <person name="Murat C."/>
            <person name="Riley R."/>
            <person name="Ohm R."/>
            <person name="Sun H."/>
            <person name="Tunlid A."/>
            <person name="Henrissat B."/>
            <person name="Grigoriev I.V."/>
            <person name="Hibbett D.S."/>
            <person name="Martin F."/>
        </authorList>
    </citation>
    <scope>NUCLEOTIDE SEQUENCE [LARGE SCALE GENOMIC DNA]</scope>
    <source>
        <strain evidence="2 3">Koide BX008</strain>
    </source>
</reference>
<name>A0A0C2RUA9_AMAMK</name>
<dbReference type="InParanoid" id="A0A0C2RUA9"/>
<protein>
    <submittedName>
        <fullName evidence="2">Uncharacterized protein</fullName>
    </submittedName>
</protein>
<keyword evidence="3" id="KW-1185">Reference proteome</keyword>
<gene>
    <name evidence="2" type="ORF">M378DRAFT_279725</name>
</gene>
<dbReference type="AlphaFoldDB" id="A0A0C2RUA9"/>
<evidence type="ECO:0000256" key="1">
    <source>
        <dbReference type="SAM" id="MobiDB-lite"/>
    </source>
</evidence>
<dbReference type="EMBL" id="KN819234">
    <property type="protein sequence ID" value="KIL53825.1"/>
    <property type="molecule type" value="Genomic_DNA"/>
</dbReference>
<sequence length="88" mass="10044">MGCNPRRLSFRCPRKLRDVIGSDNGRYMKACPVFHVYLEPFAESRVYLCRHDLGHGIMMTGPTKKTRHPTQFQGAQVEPASPQSRSTH</sequence>
<dbReference type="HOGENOM" id="CLU_2468556_0_0_1"/>